<comment type="caution">
    <text evidence="2">The sequence shown here is derived from an EMBL/GenBank/DDBJ whole genome shotgun (WGS) entry which is preliminary data.</text>
</comment>
<feature type="transmembrane region" description="Helical" evidence="1">
    <location>
        <begin position="173"/>
        <end position="192"/>
    </location>
</feature>
<dbReference type="PIRSF" id="PIRSF028704">
    <property type="entry name" value="UPC028704"/>
    <property type="match status" value="1"/>
</dbReference>
<proteinExistence type="predicted"/>
<evidence type="ECO:0000313" key="3">
    <source>
        <dbReference type="Proteomes" id="UP001595420"/>
    </source>
</evidence>
<keyword evidence="1" id="KW-0472">Membrane</keyword>
<feature type="transmembrane region" description="Helical" evidence="1">
    <location>
        <begin position="233"/>
        <end position="254"/>
    </location>
</feature>
<reference evidence="3" key="1">
    <citation type="journal article" date="2019" name="Int. J. Syst. Evol. Microbiol.">
        <title>The Global Catalogue of Microorganisms (GCM) 10K type strain sequencing project: providing services to taxonomists for standard genome sequencing and annotation.</title>
        <authorList>
            <consortium name="The Broad Institute Genomics Platform"/>
            <consortium name="The Broad Institute Genome Sequencing Center for Infectious Disease"/>
            <person name="Wu L."/>
            <person name="Ma J."/>
        </authorList>
    </citation>
    <scope>NUCLEOTIDE SEQUENCE [LARGE SCALE GENOMIC DNA]</scope>
    <source>
        <strain evidence="3">CGMCC 1.16855</strain>
    </source>
</reference>
<dbReference type="Proteomes" id="UP001595420">
    <property type="component" value="Unassembled WGS sequence"/>
</dbReference>
<keyword evidence="1" id="KW-0812">Transmembrane</keyword>
<dbReference type="InterPro" id="IPR014550">
    <property type="entry name" value="UCP028704_OpgC"/>
</dbReference>
<evidence type="ECO:0000313" key="2">
    <source>
        <dbReference type="EMBL" id="MFC2999578.1"/>
    </source>
</evidence>
<feature type="transmembrane region" description="Helical" evidence="1">
    <location>
        <begin position="148"/>
        <end position="166"/>
    </location>
</feature>
<keyword evidence="1" id="KW-1133">Transmembrane helix</keyword>
<dbReference type="Pfam" id="PF10129">
    <property type="entry name" value="OpgC_C"/>
    <property type="match status" value="1"/>
</dbReference>
<feature type="transmembrane region" description="Helical" evidence="1">
    <location>
        <begin position="274"/>
        <end position="291"/>
    </location>
</feature>
<dbReference type="PANTHER" id="PTHR38592:SF3">
    <property type="entry name" value="BLL4819 PROTEIN"/>
    <property type="match status" value="1"/>
</dbReference>
<feature type="transmembrane region" description="Helical" evidence="1">
    <location>
        <begin position="21"/>
        <end position="41"/>
    </location>
</feature>
<evidence type="ECO:0000256" key="1">
    <source>
        <dbReference type="SAM" id="Phobius"/>
    </source>
</evidence>
<feature type="transmembrane region" description="Helical" evidence="1">
    <location>
        <begin position="338"/>
        <end position="359"/>
    </location>
</feature>
<dbReference type="RefSeq" id="WP_216835677.1">
    <property type="nucleotide sequence ID" value="NZ_JAFNJS010000002.1"/>
</dbReference>
<feature type="transmembrane region" description="Helical" evidence="1">
    <location>
        <begin position="204"/>
        <end position="221"/>
    </location>
</feature>
<protein>
    <submittedName>
        <fullName evidence="2">OpgC domain-containing protein</fullName>
    </submittedName>
</protein>
<dbReference type="PANTHER" id="PTHR38592">
    <property type="entry name" value="BLL4819 PROTEIN"/>
    <property type="match status" value="1"/>
</dbReference>
<feature type="transmembrane region" description="Helical" evidence="1">
    <location>
        <begin position="312"/>
        <end position="332"/>
    </location>
</feature>
<dbReference type="EMBL" id="JBHRSB010000002">
    <property type="protein sequence ID" value="MFC2999578.1"/>
    <property type="molecule type" value="Genomic_DNA"/>
</dbReference>
<organism evidence="2 3">
    <name type="scientific">Falsiroseomonas tokyonensis</name>
    <dbReference type="NCBI Taxonomy" id="430521"/>
    <lineage>
        <taxon>Bacteria</taxon>
        <taxon>Pseudomonadati</taxon>
        <taxon>Pseudomonadota</taxon>
        <taxon>Alphaproteobacteria</taxon>
        <taxon>Acetobacterales</taxon>
        <taxon>Roseomonadaceae</taxon>
        <taxon>Falsiroseomonas</taxon>
    </lineage>
</organism>
<gene>
    <name evidence="2" type="primary">opgC</name>
    <name evidence="2" type="ORF">ACFOD3_06720</name>
</gene>
<name>A0ABV7BSP2_9PROT</name>
<sequence length="376" mass="41128">MAAPKQVALQRPPRDVRLDVLRGWLQVSIFIAHAFGAIWFWGIHASWGVSDSSEQFVLLSGLALGSVFTLKRARDGFGAALRDLLLRIRRLYLTHVVVFVLFAAMVFWARMTSPVPPEAVGWGWLAEDPLRAIGGMLVLLYQPAFMDILPLFVFCMLLLAPFLWLLERLGDRALLLPFALYAATQVFGLTPPGLGGTEIGFDPFAWQLLFLLGAWLGRRALLGAAPLPRHPALFVLAGVVVAAGLWVKLGHYGWVVPAPALLEDAAHKPVLGPLRLAHALALAWLVAVVVPRDAPWMHGMVPRVLALIGQHSLHVFCLGLFLSWGVASALALHPGGAWWLELLLIPAGTAALAGFAAMLDRRRQPARRARLANQRC</sequence>
<feature type="transmembrane region" description="Helical" evidence="1">
    <location>
        <begin position="53"/>
        <end position="70"/>
    </location>
</feature>
<accession>A0ABV7BSP2</accession>
<feature type="transmembrane region" description="Helical" evidence="1">
    <location>
        <begin position="91"/>
        <end position="109"/>
    </location>
</feature>
<keyword evidence="3" id="KW-1185">Reference proteome</keyword>